<evidence type="ECO:0000313" key="2">
    <source>
        <dbReference type="Proteomes" id="UP000054805"/>
    </source>
</evidence>
<dbReference type="AlphaFoldDB" id="A0A0V1I6R5"/>
<dbReference type="Proteomes" id="UP000054805">
    <property type="component" value="Unassembled WGS sequence"/>
</dbReference>
<gene>
    <name evidence="1" type="ORF">T4B_12309</name>
</gene>
<protein>
    <submittedName>
        <fullName evidence="1">Uncharacterized protein</fullName>
    </submittedName>
</protein>
<keyword evidence="2" id="KW-1185">Reference proteome</keyword>
<sequence>MNSKEIQVASSASTVILNVSAIQLTVRSLLLEFQDLAQKTSSLTIRGNAKKLPLNSACKTQHLPLPGSCEKALPSQASTAGKIIVRAQR</sequence>
<dbReference type="EMBL" id="JYDS01000283">
    <property type="protein sequence ID" value="KRZ18555.1"/>
    <property type="molecule type" value="Genomic_DNA"/>
</dbReference>
<proteinExistence type="predicted"/>
<accession>A0A0V1I6R5</accession>
<comment type="caution">
    <text evidence="1">The sequence shown here is derived from an EMBL/GenBank/DDBJ whole genome shotgun (WGS) entry which is preliminary data.</text>
</comment>
<name>A0A0V1I6R5_TRIPS</name>
<reference evidence="1 2" key="1">
    <citation type="submission" date="2015-01" db="EMBL/GenBank/DDBJ databases">
        <title>Evolution of Trichinella species and genotypes.</title>
        <authorList>
            <person name="Korhonen P.K."/>
            <person name="Edoardo P."/>
            <person name="Giuseppe L.R."/>
            <person name="Gasser R.B."/>
        </authorList>
    </citation>
    <scope>NUCLEOTIDE SEQUENCE [LARGE SCALE GENOMIC DNA]</scope>
    <source>
        <strain evidence="1">ISS588</strain>
    </source>
</reference>
<evidence type="ECO:0000313" key="1">
    <source>
        <dbReference type="EMBL" id="KRZ18555.1"/>
    </source>
</evidence>
<organism evidence="1 2">
    <name type="scientific">Trichinella pseudospiralis</name>
    <name type="common">Parasitic roundworm</name>
    <dbReference type="NCBI Taxonomy" id="6337"/>
    <lineage>
        <taxon>Eukaryota</taxon>
        <taxon>Metazoa</taxon>
        <taxon>Ecdysozoa</taxon>
        <taxon>Nematoda</taxon>
        <taxon>Enoplea</taxon>
        <taxon>Dorylaimia</taxon>
        <taxon>Trichinellida</taxon>
        <taxon>Trichinellidae</taxon>
        <taxon>Trichinella</taxon>
    </lineage>
</organism>